<feature type="domain" description="Opine dehydrogenase" evidence="1">
    <location>
        <begin position="187"/>
        <end position="331"/>
    </location>
</feature>
<protein>
    <recommendedName>
        <fullName evidence="1">Opine dehydrogenase domain-containing protein</fullName>
    </recommendedName>
</protein>
<reference evidence="2" key="1">
    <citation type="journal article" date="2014" name="Front. Microbiol.">
        <title>High frequency of phylogenetically diverse reductive dehalogenase-homologous genes in deep subseafloor sedimentary metagenomes.</title>
        <authorList>
            <person name="Kawai M."/>
            <person name="Futagami T."/>
            <person name="Toyoda A."/>
            <person name="Takaki Y."/>
            <person name="Nishi S."/>
            <person name="Hori S."/>
            <person name="Arai W."/>
            <person name="Tsubouchi T."/>
            <person name="Morono Y."/>
            <person name="Uchiyama I."/>
            <person name="Ito T."/>
            <person name="Fujiyama A."/>
            <person name="Inagaki F."/>
            <person name="Takami H."/>
        </authorList>
    </citation>
    <scope>NUCLEOTIDE SEQUENCE</scope>
    <source>
        <strain evidence="2">Expedition CK06-06</strain>
    </source>
</reference>
<dbReference type="AlphaFoldDB" id="X1GW60"/>
<dbReference type="InterPro" id="IPR013328">
    <property type="entry name" value="6PGD_dom2"/>
</dbReference>
<dbReference type="GO" id="GO:0016491">
    <property type="term" value="F:oxidoreductase activity"/>
    <property type="evidence" value="ECO:0007669"/>
    <property type="project" value="InterPro"/>
</dbReference>
<dbReference type="InterPro" id="IPR036291">
    <property type="entry name" value="NAD(P)-bd_dom_sf"/>
</dbReference>
<dbReference type="SUPFAM" id="SSF51735">
    <property type="entry name" value="NAD(P)-binding Rossmann-fold domains"/>
    <property type="match status" value="1"/>
</dbReference>
<feature type="non-terminal residue" evidence="2">
    <location>
        <position position="332"/>
    </location>
</feature>
<dbReference type="Gene3D" id="3.40.50.720">
    <property type="entry name" value="NAD(P)-binding Rossmann-like Domain"/>
    <property type="match status" value="1"/>
</dbReference>
<dbReference type="Pfam" id="PF02317">
    <property type="entry name" value="Octopine_DH"/>
    <property type="match status" value="1"/>
</dbReference>
<evidence type="ECO:0000259" key="1">
    <source>
        <dbReference type="Pfam" id="PF02317"/>
    </source>
</evidence>
<dbReference type="PANTHER" id="PTHR38015">
    <property type="entry name" value="BLR6086 PROTEIN"/>
    <property type="match status" value="1"/>
</dbReference>
<sequence length="332" mass="36304">MLKKIAVLGGGHGAHAMAADLTLKGFEVNICEAPEFKDSFGTTLERQEICLVDIWGEERVARLAKATTNFEQAIKGAAYIMMAIPAIGHKHFFTSIMPYLEDGQTIVMWPGNFSALLFATMLRERGIKKNITLAEGHTLPWGCRLEAPARIRIFVEATKLLVSAFPAKDTDKVINHLKDIYPVVAGENVLATSLNNLNPIVHPVGAVLNAAWIDTLHKDFYFYKYGTTLSVARAIKTVYEEVAKVASAVGTKMLEYPEESFWSKSTIMAVCFRAAFDKEGTVANISGPSSMKSRYVTEDVPYGLVPAAQLAHKLGIATPIIDAVIELASVIN</sequence>
<dbReference type="EMBL" id="BARU01006188">
    <property type="protein sequence ID" value="GAH45859.1"/>
    <property type="molecule type" value="Genomic_DNA"/>
</dbReference>
<dbReference type="SUPFAM" id="SSF48179">
    <property type="entry name" value="6-phosphogluconate dehydrogenase C-terminal domain-like"/>
    <property type="match status" value="1"/>
</dbReference>
<dbReference type="PANTHER" id="PTHR38015:SF1">
    <property type="entry name" value="OPINE DEHYDROGENASE DOMAIN-CONTAINING PROTEIN"/>
    <property type="match status" value="1"/>
</dbReference>
<comment type="caution">
    <text evidence="2">The sequence shown here is derived from an EMBL/GenBank/DDBJ whole genome shotgun (WGS) entry which is preliminary data.</text>
</comment>
<dbReference type="InterPro" id="IPR003421">
    <property type="entry name" value="Opine_DH"/>
</dbReference>
<proteinExistence type="predicted"/>
<evidence type="ECO:0000313" key="2">
    <source>
        <dbReference type="EMBL" id="GAH45859.1"/>
    </source>
</evidence>
<gene>
    <name evidence="2" type="ORF">S03H2_12149</name>
</gene>
<dbReference type="InterPro" id="IPR008927">
    <property type="entry name" value="6-PGluconate_DH-like_C_sf"/>
</dbReference>
<name>X1GW60_9ZZZZ</name>
<organism evidence="2">
    <name type="scientific">marine sediment metagenome</name>
    <dbReference type="NCBI Taxonomy" id="412755"/>
    <lineage>
        <taxon>unclassified sequences</taxon>
        <taxon>metagenomes</taxon>
        <taxon>ecological metagenomes</taxon>
    </lineage>
</organism>
<dbReference type="Gene3D" id="1.10.1040.10">
    <property type="entry name" value="N-(1-d-carboxylethyl)-l-norvaline Dehydrogenase, domain 2"/>
    <property type="match status" value="1"/>
</dbReference>
<accession>X1GW60</accession>
<dbReference type="InterPro" id="IPR051729">
    <property type="entry name" value="Opine/Lysopine_DH"/>
</dbReference>